<proteinExistence type="predicted"/>
<gene>
    <name evidence="1" type="ORF">CTheo_3999</name>
</gene>
<sequence>MRSRHWRTRCRDCDDAYVRNTRSRFAAKRQLYPPNSTPPSEILPTNNYPRNTFPVNLLCLCRDIDLNKRTGRIDVIRDDLVAPSKTDNKIETRLVTSRVDETSRRPPSQIGATLSAIAYGPMIVPPQITCRTSLHPMYVPEHSGSPRALPDNVISDSVRRTTQVDSWKTLSNKPWMTHRVVLKPS</sequence>
<evidence type="ECO:0000313" key="1">
    <source>
        <dbReference type="EMBL" id="KAB5592532.1"/>
    </source>
</evidence>
<reference evidence="1 2" key="1">
    <citation type="journal article" date="2019" name="Fungal Biol. Biotechnol.">
        <title>Draft genome sequence of fastidious pathogen Ceratobasidium theobromae, which causes vascular-streak dieback in Theobroma cacao.</title>
        <authorList>
            <person name="Ali S.S."/>
            <person name="Asman A."/>
            <person name="Shao J."/>
            <person name="Firmansyah A.P."/>
            <person name="Susilo A.W."/>
            <person name="Rosmana A."/>
            <person name="McMahon P."/>
            <person name="Junaid M."/>
            <person name="Guest D."/>
            <person name="Kheng T.Y."/>
            <person name="Meinhardt L.W."/>
            <person name="Bailey B.A."/>
        </authorList>
    </citation>
    <scope>NUCLEOTIDE SEQUENCE [LARGE SCALE GENOMIC DNA]</scope>
    <source>
        <strain evidence="1 2">CT2</strain>
    </source>
</reference>
<name>A0A5N5QL86_9AGAM</name>
<dbReference type="Proteomes" id="UP000383932">
    <property type="component" value="Unassembled WGS sequence"/>
</dbReference>
<evidence type="ECO:0000313" key="2">
    <source>
        <dbReference type="Proteomes" id="UP000383932"/>
    </source>
</evidence>
<comment type="caution">
    <text evidence="1">The sequence shown here is derived from an EMBL/GenBank/DDBJ whole genome shotgun (WGS) entry which is preliminary data.</text>
</comment>
<dbReference type="EMBL" id="SSOP01000061">
    <property type="protein sequence ID" value="KAB5592532.1"/>
    <property type="molecule type" value="Genomic_DNA"/>
</dbReference>
<accession>A0A5N5QL86</accession>
<organism evidence="1 2">
    <name type="scientific">Ceratobasidium theobromae</name>
    <dbReference type="NCBI Taxonomy" id="1582974"/>
    <lineage>
        <taxon>Eukaryota</taxon>
        <taxon>Fungi</taxon>
        <taxon>Dikarya</taxon>
        <taxon>Basidiomycota</taxon>
        <taxon>Agaricomycotina</taxon>
        <taxon>Agaricomycetes</taxon>
        <taxon>Cantharellales</taxon>
        <taxon>Ceratobasidiaceae</taxon>
        <taxon>Ceratobasidium</taxon>
    </lineage>
</organism>
<dbReference type="AlphaFoldDB" id="A0A5N5QL86"/>
<keyword evidence="2" id="KW-1185">Reference proteome</keyword>
<protein>
    <submittedName>
        <fullName evidence="1">Uncharacterized protein</fullName>
    </submittedName>
</protein>